<accession>X1R5P4</accession>
<feature type="transmembrane region" description="Helical" evidence="1">
    <location>
        <begin position="252"/>
        <end position="272"/>
    </location>
</feature>
<dbReference type="PANTHER" id="PTHR40446:SF2">
    <property type="entry name" value="N-ACETYLGLUCOSAMINE-1-PHOSPHODIESTER ALPHA-N-ACETYLGLUCOSAMINIDASE"/>
    <property type="match status" value="1"/>
</dbReference>
<feature type="non-terminal residue" evidence="3">
    <location>
        <position position="1"/>
    </location>
</feature>
<keyword evidence="1" id="KW-0472">Membrane</keyword>
<protein>
    <recommendedName>
        <fullName evidence="2">Phosphodiester glycosidase domain-containing protein</fullName>
    </recommendedName>
</protein>
<organism evidence="3">
    <name type="scientific">marine sediment metagenome</name>
    <dbReference type="NCBI Taxonomy" id="412755"/>
    <lineage>
        <taxon>unclassified sequences</taxon>
        <taxon>metagenomes</taxon>
        <taxon>ecological metagenomes</taxon>
    </lineage>
</organism>
<dbReference type="Pfam" id="PF09992">
    <property type="entry name" value="NAGPA"/>
    <property type="match status" value="1"/>
</dbReference>
<keyword evidence="1" id="KW-0812">Transmembrane</keyword>
<dbReference type="PANTHER" id="PTHR40446">
    <property type="entry name" value="N-ACETYLGLUCOSAMINE-1-PHOSPHODIESTER ALPHA-N-ACETYLGLUCOSAMINIDASE"/>
    <property type="match status" value="1"/>
</dbReference>
<dbReference type="EMBL" id="BARW01007758">
    <property type="protein sequence ID" value="GAI75858.1"/>
    <property type="molecule type" value="Genomic_DNA"/>
</dbReference>
<dbReference type="InterPro" id="IPR018711">
    <property type="entry name" value="NAGPA"/>
</dbReference>
<sequence length="274" mass="30201">ELVGKLGLPESYIGSPLGLLISERKIISTPLYNKAALLIYPDGKLDIKRVTSASGITISEGNTSIELSKENYNVNKPGDRPCYYDLLYPQHEIKGNGRIILRLAGNVVKEIIETKERENVEIMPVGLTLSFDKSNFPASFAVIDKELLIQVKGYEEVLHAVEAGPLLVDDGELSLNMETEGWKTRNSIRTQAARLDYTDMRGPKIAVGLDPSGNLVVLTINGRIRESVGANHIDMAEILIELVFVNSIVSTAVPISFIFAGLCPFTLIRCLFWL</sequence>
<comment type="caution">
    <text evidence="3">The sequence shown here is derived from an EMBL/GenBank/DDBJ whole genome shotgun (WGS) entry which is preliminary data.</text>
</comment>
<keyword evidence="1" id="KW-1133">Transmembrane helix</keyword>
<dbReference type="AlphaFoldDB" id="X1R5P4"/>
<feature type="domain" description="Phosphodiester glycosidase" evidence="2">
    <location>
        <begin position="155"/>
        <end position="243"/>
    </location>
</feature>
<proteinExistence type="predicted"/>
<evidence type="ECO:0000259" key="2">
    <source>
        <dbReference type="Pfam" id="PF09992"/>
    </source>
</evidence>
<evidence type="ECO:0000256" key="1">
    <source>
        <dbReference type="SAM" id="Phobius"/>
    </source>
</evidence>
<name>X1R5P4_9ZZZZ</name>
<reference evidence="3" key="1">
    <citation type="journal article" date="2014" name="Front. Microbiol.">
        <title>High frequency of phylogenetically diverse reductive dehalogenase-homologous genes in deep subseafloor sedimentary metagenomes.</title>
        <authorList>
            <person name="Kawai M."/>
            <person name="Futagami T."/>
            <person name="Toyoda A."/>
            <person name="Takaki Y."/>
            <person name="Nishi S."/>
            <person name="Hori S."/>
            <person name="Arai W."/>
            <person name="Tsubouchi T."/>
            <person name="Morono Y."/>
            <person name="Uchiyama I."/>
            <person name="Ito T."/>
            <person name="Fujiyama A."/>
            <person name="Inagaki F."/>
            <person name="Takami H."/>
        </authorList>
    </citation>
    <scope>NUCLEOTIDE SEQUENCE</scope>
    <source>
        <strain evidence="3">Expedition CK06-06</strain>
    </source>
</reference>
<gene>
    <name evidence="3" type="ORF">S12H4_16077</name>
</gene>
<evidence type="ECO:0000313" key="3">
    <source>
        <dbReference type="EMBL" id="GAI75858.1"/>
    </source>
</evidence>